<dbReference type="CDD" id="cd04301">
    <property type="entry name" value="NAT_SF"/>
    <property type="match status" value="1"/>
</dbReference>
<feature type="domain" description="N-acetyltransferase" evidence="1">
    <location>
        <begin position="156"/>
        <end position="298"/>
    </location>
</feature>
<dbReference type="PROSITE" id="PS51186">
    <property type="entry name" value="GNAT"/>
    <property type="match status" value="1"/>
</dbReference>
<dbReference type="GO" id="GO:0016747">
    <property type="term" value="F:acyltransferase activity, transferring groups other than amino-acyl groups"/>
    <property type="evidence" value="ECO:0007669"/>
    <property type="project" value="InterPro"/>
</dbReference>
<dbReference type="SUPFAM" id="SSF55729">
    <property type="entry name" value="Acyl-CoA N-acyltransferases (Nat)"/>
    <property type="match status" value="1"/>
</dbReference>
<dbReference type="AlphaFoldDB" id="A0A455SUJ7"/>
<dbReference type="EMBL" id="AP019376">
    <property type="protein sequence ID" value="BBH90841.1"/>
    <property type="molecule type" value="Genomic_DNA"/>
</dbReference>
<evidence type="ECO:0000313" key="2">
    <source>
        <dbReference type="EMBL" id="BBH90841.1"/>
    </source>
</evidence>
<dbReference type="Pfam" id="PF00583">
    <property type="entry name" value="Acetyltransf_1"/>
    <property type="match status" value="1"/>
</dbReference>
<dbReference type="InterPro" id="IPR016181">
    <property type="entry name" value="Acyl_CoA_acyltransferase"/>
</dbReference>
<dbReference type="InterPro" id="IPR000182">
    <property type="entry name" value="GNAT_dom"/>
</dbReference>
<proteinExistence type="predicted"/>
<organism evidence="2">
    <name type="scientific">Thermosporothrix sp. COM3</name>
    <dbReference type="NCBI Taxonomy" id="2490863"/>
    <lineage>
        <taxon>Bacteria</taxon>
        <taxon>Bacillati</taxon>
        <taxon>Chloroflexota</taxon>
        <taxon>Ktedonobacteria</taxon>
        <taxon>Ktedonobacterales</taxon>
        <taxon>Thermosporotrichaceae</taxon>
        <taxon>Thermosporothrix</taxon>
    </lineage>
</organism>
<evidence type="ECO:0000259" key="1">
    <source>
        <dbReference type="PROSITE" id="PS51186"/>
    </source>
</evidence>
<protein>
    <recommendedName>
        <fullName evidence="1">N-acetyltransferase domain-containing protein</fullName>
    </recommendedName>
</protein>
<accession>A0A455SUJ7</accession>
<dbReference type="Gene3D" id="3.40.630.30">
    <property type="match status" value="1"/>
</dbReference>
<reference evidence="2" key="1">
    <citation type="submission" date="2018-12" db="EMBL/GenBank/DDBJ databases">
        <title>Novel natural products biosynthetic potential of the class Ktedonobacteria.</title>
        <authorList>
            <person name="Zheng Y."/>
            <person name="Saitou A."/>
            <person name="Wang C.M."/>
            <person name="Toyoda A."/>
            <person name="Minakuchi Y."/>
            <person name="Sekiguchi Y."/>
            <person name="Ueda K."/>
            <person name="Takano H."/>
            <person name="Sakai Y."/>
            <person name="Yokota A."/>
            <person name="Yabe S."/>
        </authorList>
    </citation>
    <scope>NUCLEOTIDE SEQUENCE</scope>
    <source>
        <strain evidence="2">COM3</strain>
    </source>
</reference>
<sequence length="298" mass="33496">MILKQLVDIHTEHIPQLQLLINSHLETLVPGWALPVSFIASRLERDPWQIVLDPWVQERRTLGVLVQDRVVAAAHLLRYRDDATVPESYRNVGDVAWLLFWPGAADAARMLLDAAHQQMEAWRVRFCYAWGQGLPIGPFAGIPEVWGHIEALFRGAGYQGGEDHDTNLILYAGPVGVYDADPDVRREVGRIEGTGFQMVKEEQVIGHCEFVSDLSRGGLLPALRGWGELAEIEISEQWRNQGLGARLLQTALVWHRLGGGQRVIIATTWNEHAAGSGRFYRRFGLHPLAQTRVGWKRG</sequence>
<gene>
    <name evidence="2" type="ORF">KTC_55920</name>
</gene>
<name>A0A455SUJ7_9CHLR</name>